<keyword evidence="5" id="KW-1185">Reference proteome</keyword>
<dbReference type="InterPro" id="IPR002052">
    <property type="entry name" value="DNA_methylase_N6_adenine_CS"/>
</dbReference>
<dbReference type="GO" id="GO:0008170">
    <property type="term" value="F:N-methyltransferase activity"/>
    <property type="evidence" value="ECO:0007669"/>
    <property type="project" value="InterPro"/>
</dbReference>
<accession>A0AAW4L788</accession>
<comment type="similarity">
    <text evidence="1">Belongs to the N(4)/N(6)-methyltransferase family.</text>
</comment>
<protein>
    <submittedName>
        <fullName evidence="4">N-6 DNA methylase</fullName>
    </submittedName>
</protein>
<name>A0AAW4L788_9BACT</name>
<dbReference type="PANTHER" id="PTHR42998">
    <property type="entry name" value="TYPE I RESTRICTION ENZYME HINDVIIP M PROTEIN-RELATED"/>
    <property type="match status" value="1"/>
</dbReference>
<dbReference type="InterPro" id="IPR003356">
    <property type="entry name" value="DNA_methylase_A-5"/>
</dbReference>
<dbReference type="CDD" id="cd02440">
    <property type="entry name" value="AdoMet_MTases"/>
    <property type="match status" value="1"/>
</dbReference>
<comment type="caution">
    <text evidence="4">The sequence shown here is derived from an EMBL/GenBank/DDBJ whole genome shotgun (WGS) entry which is preliminary data.</text>
</comment>
<dbReference type="SUPFAM" id="SSF53335">
    <property type="entry name" value="S-adenosyl-L-methionine-dependent methyltransferases"/>
    <property type="match status" value="1"/>
</dbReference>
<dbReference type="InterPro" id="IPR052916">
    <property type="entry name" value="Type-I_RE_MTase_Subunit"/>
</dbReference>
<feature type="domain" description="DNA methylase adenine-specific" evidence="3">
    <location>
        <begin position="298"/>
        <end position="471"/>
    </location>
</feature>
<dbReference type="Gene3D" id="3.40.50.150">
    <property type="entry name" value="Vaccinia Virus protein VP39"/>
    <property type="match status" value="1"/>
</dbReference>
<dbReference type="PRINTS" id="PR00507">
    <property type="entry name" value="N12N6MTFRASE"/>
</dbReference>
<gene>
    <name evidence="4" type="ORF">KI809_11435</name>
</gene>
<keyword evidence="4" id="KW-0489">Methyltransferase</keyword>
<evidence type="ECO:0000313" key="4">
    <source>
        <dbReference type="EMBL" id="MBT0664913.1"/>
    </source>
</evidence>
<dbReference type="GO" id="GO:0003677">
    <property type="term" value="F:DNA binding"/>
    <property type="evidence" value="ECO:0007669"/>
    <property type="project" value="InterPro"/>
</dbReference>
<proteinExistence type="inferred from homology"/>
<evidence type="ECO:0000256" key="2">
    <source>
        <dbReference type="ARBA" id="ARBA00022747"/>
    </source>
</evidence>
<reference evidence="4 5" key="1">
    <citation type="submission" date="2021-05" db="EMBL/GenBank/DDBJ databases">
        <title>The draft genome of Geobacter pelophilus DSM 12255.</title>
        <authorList>
            <person name="Xu Z."/>
            <person name="Masuda Y."/>
            <person name="Itoh H."/>
            <person name="Senoo K."/>
        </authorList>
    </citation>
    <scope>NUCLEOTIDE SEQUENCE [LARGE SCALE GENOMIC DNA]</scope>
    <source>
        <strain evidence="4 5">DSM 12255</strain>
    </source>
</reference>
<evidence type="ECO:0000313" key="5">
    <source>
        <dbReference type="Proteomes" id="UP000811899"/>
    </source>
</evidence>
<evidence type="ECO:0000256" key="1">
    <source>
        <dbReference type="ARBA" id="ARBA00006594"/>
    </source>
</evidence>
<dbReference type="InterPro" id="IPR029063">
    <property type="entry name" value="SAM-dependent_MTases_sf"/>
</dbReference>
<dbReference type="Proteomes" id="UP000811899">
    <property type="component" value="Unassembled WGS sequence"/>
</dbReference>
<organism evidence="4 5">
    <name type="scientific">Geoanaerobacter pelophilus</name>
    <dbReference type="NCBI Taxonomy" id="60036"/>
    <lineage>
        <taxon>Bacteria</taxon>
        <taxon>Pseudomonadati</taxon>
        <taxon>Thermodesulfobacteriota</taxon>
        <taxon>Desulfuromonadia</taxon>
        <taxon>Geobacterales</taxon>
        <taxon>Geobacteraceae</taxon>
        <taxon>Geoanaerobacter</taxon>
    </lineage>
</organism>
<keyword evidence="2" id="KW-0680">Restriction system</keyword>
<dbReference type="GO" id="GO:0009307">
    <property type="term" value="P:DNA restriction-modification system"/>
    <property type="evidence" value="ECO:0007669"/>
    <property type="project" value="UniProtKB-KW"/>
</dbReference>
<dbReference type="AlphaFoldDB" id="A0AAW4L788"/>
<keyword evidence="4" id="KW-0808">Transferase</keyword>
<dbReference type="GO" id="GO:0032259">
    <property type="term" value="P:methylation"/>
    <property type="evidence" value="ECO:0007669"/>
    <property type="project" value="UniProtKB-KW"/>
</dbReference>
<dbReference type="PANTHER" id="PTHR42998:SF1">
    <property type="entry name" value="TYPE I RESTRICTION ENZYME HINDI METHYLASE SUBUNIT"/>
    <property type="match status" value="1"/>
</dbReference>
<dbReference type="Pfam" id="PF02384">
    <property type="entry name" value="N6_Mtase"/>
    <property type="match status" value="1"/>
</dbReference>
<dbReference type="RefSeq" id="WP_214171687.1">
    <property type="nucleotide sequence ID" value="NZ_JAHCVJ010000004.1"/>
</dbReference>
<dbReference type="EMBL" id="JAHCVJ010000004">
    <property type="protein sequence ID" value="MBT0664913.1"/>
    <property type="molecule type" value="Genomic_DNA"/>
</dbReference>
<dbReference type="PROSITE" id="PS00092">
    <property type="entry name" value="N6_MTASE"/>
    <property type="match status" value="1"/>
</dbReference>
<sequence length="661" mass="73637">MTELETRLTELKKSAKERGYTHVEDFSTHLGDSVCAAVCWGEEKGAPTARLLLAAVKAELLADTAADNVLSLAWDAPSEGAGEPVAALVDDGSGQRVFDLDPSSPHEIDQLPKASEIGDLQRLEREPTFRWSLRVYEKLQRDFDNFHEQVYSTVRDTVDGKNDIIDEAAKFLFLELFRLRHKDEEKKFTHGGEKLTLDEVYHPQCFEVTDKKAAETAVEKVRSAFEAFKGHKDYQTTDDLGEKYPIFNERDYLKLSVPRNYATLIRLLQDLPILKDNQGRNYPDPNEERKGTLKDVAGDVLGRAFDVFLRHKFQKEGVGIYLTPSPVKRAMVDIALHDIETYDYGILTSRTADGKPSFRVGDPAGGSAGFLVALLPQLRRLLEQMNLTDEERDNLWKDMLEHSFVAADSSPRMVRLARLNMALQGAPRSLVFNTTDSLTTPHLLPNSFDLILTNPPFGAPKTENKEAEEAEKARLALFRTDIDFDSLKGKGGLLRPSPTGLAMGASPTGKGVWQDKVKGVDLSVLFLDRCLQLLKPGGRLLMVVPDSILCNANTRYLREYLMGKKDEETGQFHGGKAVVKAVISLPADTFKLSGTAAKTSILYVQKRKVDPKDPSRFVDEPQTDVFMAVADTLGYTVKNNTEVFDVPNDLVPIVGAYVRGE</sequence>
<evidence type="ECO:0000259" key="3">
    <source>
        <dbReference type="Pfam" id="PF02384"/>
    </source>
</evidence>